<evidence type="ECO:0000256" key="4">
    <source>
        <dbReference type="ARBA" id="ARBA00023316"/>
    </source>
</evidence>
<comment type="caution">
    <text evidence="5">The sequence shown here is derived from an EMBL/GenBank/DDBJ whole genome shotgun (WGS) entry which is preliminary data.</text>
</comment>
<name>A0ABR3RQZ1_9PLEO</name>
<accession>A0ABR3RQZ1</accession>
<protein>
    <submittedName>
        <fullName evidence="5">Beta-glucan synthesis-associated protein</fullName>
    </submittedName>
</protein>
<dbReference type="Pfam" id="PF03935">
    <property type="entry name" value="SKN1_KRE6_Sbg1"/>
    <property type="match status" value="1"/>
</dbReference>
<dbReference type="Proteomes" id="UP001521785">
    <property type="component" value="Unassembled WGS sequence"/>
</dbReference>
<dbReference type="Gene3D" id="2.60.120.200">
    <property type="match status" value="1"/>
</dbReference>
<comment type="subcellular location">
    <subcellularLocation>
        <location evidence="1">Membrane</location>
    </subcellularLocation>
</comment>
<dbReference type="SUPFAM" id="SSF49899">
    <property type="entry name" value="Concanavalin A-like lectins/glucanases"/>
    <property type="match status" value="1"/>
</dbReference>
<proteinExistence type="predicted"/>
<organism evidence="5 6">
    <name type="scientific">Paraconiothyrium brasiliense</name>
    <dbReference type="NCBI Taxonomy" id="300254"/>
    <lineage>
        <taxon>Eukaryota</taxon>
        <taxon>Fungi</taxon>
        <taxon>Dikarya</taxon>
        <taxon>Ascomycota</taxon>
        <taxon>Pezizomycotina</taxon>
        <taxon>Dothideomycetes</taxon>
        <taxon>Pleosporomycetidae</taxon>
        <taxon>Pleosporales</taxon>
        <taxon>Massarineae</taxon>
        <taxon>Didymosphaeriaceae</taxon>
        <taxon>Paraconiothyrium</taxon>
    </lineage>
</organism>
<keyword evidence="4" id="KW-0961">Cell wall biogenesis/degradation</keyword>
<evidence type="ECO:0000313" key="5">
    <source>
        <dbReference type="EMBL" id="KAL1606864.1"/>
    </source>
</evidence>
<evidence type="ECO:0000256" key="1">
    <source>
        <dbReference type="ARBA" id="ARBA00004370"/>
    </source>
</evidence>
<reference evidence="5 6" key="1">
    <citation type="submission" date="2024-02" db="EMBL/GenBank/DDBJ databases">
        <title>De novo assembly and annotation of 12 fungi associated with fruit tree decline syndrome in Ontario, Canada.</title>
        <authorList>
            <person name="Sulman M."/>
            <person name="Ellouze W."/>
            <person name="Ilyukhin E."/>
        </authorList>
    </citation>
    <scope>NUCLEOTIDE SEQUENCE [LARGE SCALE GENOMIC DNA]</scope>
    <source>
        <strain evidence="5 6">M42-189</strain>
    </source>
</reference>
<sequence length="144" mass="16520">MTAYQKYAFEYTTGDDGFITWYVGDSPTWSLYADSIGPNGNIGARKIPEEPMSVIANLGMSNSFAAINLEELQKFFPATMRIDYIRIYQDPDDDNQVLSCDPPDYPTTEYIRKHPEPYANPNLTDWKGTKYDWPKNSFMNDCKS</sequence>
<evidence type="ECO:0000256" key="2">
    <source>
        <dbReference type="ARBA" id="ARBA00023136"/>
    </source>
</evidence>
<dbReference type="InterPro" id="IPR013320">
    <property type="entry name" value="ConA-like_dom_sf"/>
</dbReference>
<dbReference type="PANTHER" id="PTHR31361">
    <property type="entry name" value="BETA-GLUCAN SYNTHESIS-ASSOCIATED PROTEIN KRE6-RELATED"/>
    <property type="match status" value="1"/>
</dbReference>
<dbReference type="PANTHER" id="PTHR31361:SF1">
    <property type="entry name" value="BETA-GLUCAN SYNTHESIS-ASSOCIATED PROTEIN KRE6-RELATED"/>
    <property type="match status" value="1"/>
</dbReference>
<evidence type="ECO:0000313" key="6">
    <source>
        <dbReference type="Proteomes" id="UP001521785"/>
    </source>
</evidence>
<dbReference type="InterPro" id="IPR005629">
    <property type="entry name" value="Skn1/Kre6/Sbg1"/>
</dbReference>
<keyword evidence="2" id="KW-0472">Membrane</keyword>
<evidence type="ECO:0000256" key="3">
    <source>
        <dbReference type="ARBA" id="ARBA00023180"/>
    </source>
</evidence>
<dbReference type="EMBL" id="JAKJXO020000004">
    <property type="protein sequence ID" value="KAL1606864.1"/>
    <property type="molecule type" value="Genomic_DNA"/>
</dbReference>
<gene>
    <name evidence="5" type="primary">KRE6_2</name>
    <name evidence="5" type="ORF">SLS60_004273</name>
</gene>
<keyword evidence="6" id="KW-1185">Reference proteome</keyword>
<keyword evidence="3" id="KW-0325">Glycoprotein</keyword>